<comment type="caution">
    <text evidence="1">The sequence shown here is derived from an EMBL/GenBank/DDBJ whole genome shotgun (WGS) entry which is preliminary data.</text>
</comment>
<keyword evidence="2" id="KW-1185">Reference proteome</keyword>
<protein>
    <submittedName>
        <fullName evidence="1">Uncharacterized protein</fullName>
    </submittedName>
</protein>
<sequence>MMLASPSSSKNRPCLNRYSIQQAKKLKIKGRSKKVNRTIETILTRLNAFTSPTAKVANLKYKPSQAKKG</sequence>
<dbReference type="AlphaFoldDB" id="A0AAV5MSK5"/>
<proteinExistence type="predicted"/>
<accession>A0AAV5MSK5</accession>
<evidence type="ECO:0000313" key="1">
    <source>
        <dbReference type="EMBL" id="GKV52976.1"/>
    </source>
</evidence>
<organism evidence="1 2">
    <name type="scientific">Rubroshorea leprosula</name>
    <dbReference type="NCBI Taxonomy" id="152421"/>
    <lineage>
        <taxon>Eukaryota</taxon>
        <taxon>Viridiplantae</taxon>
        <taxon>Streptophyta</taxon>
        <taxon>Embryophyta</taxon>
        <taxon>Tracheophyta</taxon>
        <taxon>Spermatophyta</taxon>
        <taxon>Magnoliopsida</taxon>
        <taxon>eudicotyledons</taxon>
        <taxon>Gunneridae</taxon>
        <taxon>Pentapetalae</taxon>
        <taxon>rosids</taxon>
        <taxon>malvids</taxon>
        <taxon>Malvales</taxon>
        <taxon>Dipterocarpaceae</taxon>
        <taxon>Rubroshorea</taxon>
    </lineage>
</organism>
<reference evidence="1 2" key="1">
    <citation type="journal article" date="2021" name="Commun. Biol.">
        <title>The genome of Shorea leprosula (Dipterocarpaceae) highlights the ecological relevance of drought in aseasonal tropical rainforests.</title>
        <authorList>
            <person name="Ng K.K.S."/>
            <person name="Kobayashi M.J."/>
            <person name="Fawcett J.A."/>
            <person name="Hatakeyama M."/>
            <person name="Paape T."/>
            <person name="Ng C.H."/>
            <person name="Ang C.C."/>
            <person name="Tnah L.H."/>
            <person name="Lee C.T."/>
            <person name="Nishiyama T."/>
            <person name="Sese J."/>
            <person name="O'Brien M.J."/>
            <person name="Copetti D."/>
            <person name="Mohd Noor M.I."/>
            <person name="Ong R.C."/>
            <person name="Putra M."/>
            <person name="Sireger I.Z."/>
            <person name="Indrioko S."/>
            <person name="Kosugi Y."/>
            <person name="Izuno A."/>
            <person name="Isagi Y."/>
            <person name="Lee S.L."/>
            <person name="Shimizu K.K."/>
        </authorList>
    </citation>
    <scope>NUCLEOTIDE SEQUENCE [LARGE SCALE GENOMIC DNA]</scope>
    <source>
        <strain evidence="1">214</strain>
    </source>
</reference>
<gene>
    <name evidence="1" type="ORF">SLEP1_g59526</name>
</gene>
<dbReference type="Proteomes" id="UP001054252">
    <property type="component" value="Unassembled WGS sequence"/>
</dbReference>
<dbReference type="EMBL" id="BPVZ01000973">
    <property type="protein sequence ID" value="GKV52976.1"/>
    <property type="molecule type" value="Genomic_DNA"/>
</dbReference>
<name>A0AAV5MSK5_9ROSI</name>
<evidence type="ECO:0000313" key="2">
    <source>
        <dbReference type="Proteomes" id="UP001054252"/>
    </source>
</evidence>